<dbReference type="SUPFAM" id="SSF54211">
    <property type="entry name" value="Ribosomal protein S5 domain 2-like"/>
    <property type="match status" value="1"/>
</dbReference>
<keyword evidence="12" id="KW-1185">Reference proteome</keyword>
<dbReference type="FunFam" id="3.30.565.10:FF:000003">
    <property type="entry name" value="DNA mismatch repair endonuclease MutL"/>
    <property type="match status" value="1"/>
</dbReference>
<dbReference type="GO" id="GO:0005737">
    <property type="term" value="C:cytoplasm"/>
    <property type="evidence" value="ECO:0007669"/>
    <property type="project" value="UniProtKB-ARBA"/>
</dbReference>
<dbReference type="GO" id="GO:0140664">
    <property type="term" value="F:ATP-dependent DNA damage sensor activity"/>
    <property type="evidence" value="ECO:0007669"/>
    <property type="project" value="InterPro"/>
</dbReference>
<dbReference type="GO" id="GO:0006396">
    <property type="term" value="P:RNA processing"/>
    <property type="evidence" value="ECO:0007669"/>
    <property type="project" value="InterPro"/>
</dbReference>
<dbReference type="AlphaFoldDB" id="A0A443RQK1"/>
<dbReference type="PANTHER" id="PTHR10073">
    <property type="entry name" value="DNA MISMATCH REPAIR PROTEIN MLH, PMS, MUTL"/>
    <property type="match status" value="1"/>
</dbReference>
<dbReference type="SUPFAM" id="SSF55874">
    <property type="entry name" value="ATPase domain of HSP90 chaperone/DNA topoisomerase II/histidine kinase"/>
    <property type="match status" value="1"/>
</dbReference>
<dbReference type="SMART" id="SM00967">
    <property type="entry name" value="SpoU_sub_bind"/>
    <property type="match status" value="1"/>
</dbReference>
<dbReference type="OrthoDB" id="10263226at2759"/>
<evidence type="ECO:0000259" key="9">
    <source>
        <dbReference type="SMART" id="SM00967"/>
    </source>
</evidence>
<dbReference type="InterPro" id="IPR036890">
    <property type="entry name" value="HATPase_C_sf"/>
</dbReference>
<dbReference type="InterPro" id="IPR013123">
    <property type="entry name" value="SpoU_subst-bd"/>
</dbReference>
<dbReference type="SMART" id="SM01340">
    <property type="entry name" value="DNA_mis_repair"/>
    <property type="match status" value="1"/>
</dbReference>
<feature type="domain" description="DNA mismatch repair protein S5" evidence="10">
    <location>
        <begin position="213"/>
        <end position="332"/>
    </location>
</feature>
<dbReference type="Pfam" id="PF01119">
    <property type="entry name" value="DNA_mis_repair"/>
    <property type="match status" value="1"/>
</dbReference>
<dbReference type="EMBL" id="NCKU01000064">
    <property type="protein sequence ID" value="RWS17519.1"/>
    <property type="molecule type" value="Genomic_DNA"/>
</dbReference>
<dbReference type="GO" id="GO:0016887">
    <property type="term" value="F:ATP hydrolysis activity"/>
    <property type="evidence" value="ECO:0007669"/>
    <property type="project" value="InterPro"/>
</dbReference>
<dbReference type="GO" id="GO:0032389">
    <property type="term" value="C:MutLalpha complex"/>
    <property type="evidence" value="ECO:0007669"/>
    <property type="project" value="TreeGrafter"/>
</dbReference>
<dbReference type="SUPFAM" id="SSF75217">
    <property type="entry name" value="alpha/beta knot"/>
    <property type="match status" value="1"/>
</dbReference>
<dbReference type="Pfam" id="PF13589">
    <property type="entry name" value="HATPase_c_3"/>
    <property type="match status" value="1"/>
</dbReference>
<dbReference type="GO" id="GO:0006298">
    <property type="term" value="P:mismatch repair"/>
    <property type="evidence" value="ECO:0007669"/>
    <property type="project" value="InterPro"/>
</dbReference>
<feature type="region of interest" description="Disordered" evidence="8">
    <location>
        <begin position="650"/>
        <end position="682"/>
    </location>
</feature>
<evidence type="ECO:0000256" key="6">
    <source>
        <dbReference type="ARBA" id="ARBA00023204"/>
    </source>
</evidence>
<dbReference type="GO" id="GO:0030983">
    <property type="term" value="F:mismatched DNA binding"/>
    <property type="evidence" value="ECO:0007669"/>
    <property type="project" value="InterPro"/>
</dbReference>
<keyword evidence="5" id="KW-0227">DNA damage</keyword>
<dbReference type="InterPro" id="IPR014721">
    <property type="entry name" value="Ribsml_uS5_D2-typ_fold_subgr"/>
</dbReference>
<feature type="compositionally biased region" description="Polar residues" evidence="8">
    <location>
        <begin position="352"/>
        <end position="364"/>
    </location>
</feature>
<dbReference type="Gene3D" id="3.30.565.10">
    <property type="entry name" value="Histidine kinase-like ATPase, C-terminal domain"/>
    <property type="match status" value="1"/>
</dbReference>
<comment type="caution">
    <text evidence="11">The sequence shown here is derived from an EMBL/GenBank/DDBJ whole genome shotgun (WGS) entry which is preliminary data.</text>
</comment>
<dbReference type="Pfam" id="PF22435">
    <property type="entry name" value="MRM3-like_sub_bind"/>
    <property type="match status" value="1"/>
</dbReference>
<dbReference type="NCBIfam" id="TIGR00585">
    <property type="entry name" value="mutl"/>
    <property type="match status" value="1"/>
</dbReference>
<dbReference type="CDD" id="cd16926">
    <property type="entry name" value="HATPase_MutL-MLH-PMS-like"/>
    <property type="match status" value="1"/>
</dbReference>
<evidence type="ECO:0000256" key="5">
    <source>
        <dbReference type="ARBA" id="ARBA00022763"/>
    </source>
</evidence>
<keyword evidence="7" id="KW-0539">Nucleus</keyword>
<dbReference type="PANTHER" id="PTHR10073:SF12">
    <property type="entry name" value="DNA MISMATCH REPAIR PROTEIN MLH1"/>
    <property type="match status" value="1"/>
</dbReference>
<comment type="similarity">
    <text evidence="2">Belongs to the DNA mismatch repair MutL/HexB family.</text>
</comment>
<dbReference type="Proteomes" id="UP000285301">
    <property type="component" value="Unassembled WGS sequence"/>
</dbReference>
<evidence type="ECO:0000313" key="11">
    <source>
        <dbReference type="EMBL" id="RWS17519.1"/>
    </source>
</evidence>
<evidence type="ECO:0000256" key="4">
    <source>
        <dbReference type="ARBA" id="ARBA00022679"/>
    </source>
</evidence>
<comment type="subcellular location">
    <subcellularLocation>
        <location evidence="1">Nucleus</location>
    </subcellularLocation>
</comment>
<evidence type="ECO:0000256" key="2">
    <source>
        <dbReference type="ARBA" id="ARBA00006082"/>
    </source>
</evidence>
<dbReference type="Gene3D" id="3.40.1280.10">
    <property type="match status" value="1"/>
</dbReference>
<feature type="compositionally biased region" description="Low complexity" evidence="8">
    <location>
        <begin position="365"/>
        <end position="379"/>
    </location>
</feature>
<dbReference type="STRING" id="1965070.A0A443RQK1"/>
<feature type="domain" description="RNA 2-O ribose methyltransferase substrate binding" evidence="9">
    <location>
        <begin position="725"/>
        <end position="799"/>
    </location>
</feature>
<keyword evidence="6" id="KW-0234">DNA repair</keyword>
<dbReference type="Pfam" id="PF16413">
    <property type="entry name" value="Mlh1_C"/>
    <property type="match status" value="1"/>
</dbReference>
<sequence length="1024" mass="116151">MSEKRIKKLNEEVIKQISAGEVIQRPVNCVKELIENSLDAGSTSIQVTLKRSGFDLIKVKDDGCGIAKHDLLSVCERFSTSKLEKIDDLSNIETYGFRGEALFSISCVANITILTKTKDDDIGYQVEYRNGKSINGIKPLAANNGTIITIENLFQNNPLRLNCLKSENTEFNYIADVVMKYAIHCSNSIAFSLRKNDEFVFNTNLGSQTVTNIDLLYGTNIGKNVTSICCKNDDLKFSMTGIISKPNFVCKKFNFILFINDRLVECSVLKKCIENVYLNFLSKGMHPFVYLSMKILPENVDVNVHPSKNEVRYLNEDEINAEISNCITTKLTSANMHSLLGSSIQDFTSLRTPKSKTNLSQTNESPSSTKKSPSKNPSKILRTDPRHRTIEEMISQKNIANSTGKNNFRRVVRLYSIHCLKRNVERSIDFDLQKLLKDSQFIGCVDNGTFIIQSNDKLILVNCEILSKELFYQLYLEEFMNFGSITLKKPLSIQQLYDIYLIKFKDEKKVLDSKLATKLLVHKREMLSDYFALDIDANGDLLGLPLILDGYLPNFNVLPDLIFNLANNVNWKSEQECFDSLGRMLSKFYAYPRNDLTPSECESWKKTIEFVIYPKAKKLLTESGTDYHQKLEPQIDPIIEPRLSEHFKARGRDATSDEQFENDTTKKNKSTAKKAGAVNKKEKELHPKIDGVPQYIKLGEDNDEYIKTMIHLRSKKMRVKQDIMALEGKRLISDAIEAGLRLKAIFFSIEENLVGIKRLSELPQLGVKLYKVFYKDIKLYSPHVTPPGVIGIFERPSPKLISEMHAKRTHHLPLTLIADNIRDPGNLGTLIRASAAAGIDKVICTKGCVDVWESKVIRSGCGAHFRIPIYSNIEWPLMSNYFQDQIIGVYIADSNVHEESDNSRSVSDQLLTSNLSHWQIKVNEETGERMKYDESFEDMNILEKYKNVILKTKPYTDVDYSQSKSLALIIGSEASGSSIEALKFCYDYSGCKVKIPLECGVESLNSAVAASIIMYEIKRQFNKE</sequence>
<dbReference type="CDD" id="cd18106">
    <property type="entry name" value="SpoU-like_RNMTL1"/>
    <property type="match status" value="1"/>
</dbReference>
<evidence type="ECO:0000256" key="8">
    <source>
        <dbReference type="SAM" id="MobiDB-lite"/>
    </source>
</evidence>
<evidence type="ECO:0000259" key="10">
    <source>
        <dbReference type="SMART" id="SM01340"/>
    </source>
</evidence>
<dbReference type="InterPro" id="IPR032189">
    <property type="entry name" value="Mlh1_C"/>
</dbReference>
<reference evidence="11 12" key="1">
    <citation type="journal article" date="2018" name="Gigascience">
        <title>Genomes of trombidid mites reveal novel predicted allergens and laterally-transferred genes associated with secondary metabolism.</title>
        <authorList>
            <person name="Dong X."/>
            <person name="Chaisiri K."/>
            <person name="Xia D."/>
            <person name="Armstrong S.D."/>
            <person name="Fang Y."/>
            <person name="Donnelly M.J."/>
            <person name="Kadowaki T."/>
            <person name="McGarry J.W."/>
            <person name="Darby A.C."/>
            <person name="Makepeace B.L."/>
        </authorList>
    </citation>
    <scope>NUCLEOTIDE SEQUENCE [LARGE SCALE GENOMIC DNA]</scope>
    <source>
        <strain evidence="11">UoL-WK</strain>
    </source>
</reference>
<evidence type="ECO:0000256" key="1">
    <source>
        <dbReference type="ARBA" id="ARBA00004123"/>
    </source>
</evidence>
<gene>
    <name evidence="11" type="ORF">B4U79_10110</name>
</gene>
<dbReference type="InterPro" id="IPR029026">
    <property type="entry name" value="tRNA_m1G_MTases_N"/>
</dbReference>
<dbReference type="InterPro" id="IPR001537">
    <property type="entry name" value="SpoU_MeTrfase"/>
</dbReference>
<evidence type="ECO:0000313" key="12">
    <source>
        <dbReference type="Proteomes" id="UP000285301"/>
    </source>
</evidence>
<accession>A0A443RQK1</accession>
<dbReference type="InterPro" id="IPR038973">
    <property type="entry name" value="MutL/Mlh/Pms-like"/>
</dbReference>
<keyword evidence="4" id="KW-0808">Transferase</keyword>
<dbReference type="InterPro" id="IPR020568">
    <property type="entry name" value="Ribosomal_Su5_D2-typ_SF"/>
</dbReference>
<dbReference type="GO" id="GO:0008173">
    <property type="term" value="F:RNA methyltransferase activity"/>
    <property type="evidence" value="ECO:0007669"/>
    <property type="project" value="InterPro"/>
</dbReference>
<organism evidence="11 12">
    <name type="scientific">Dinothrombium tinctorium</name>
    <dbReference type="NCBI Taxonomy" id="1965070"/>
    <lineage>
        <taxon>Eukaryota</taxon>
        <taxon>Metazoa</taxon>
        <taxon>Ecdysozoa</taxon>
        <taxon>Arthropoda</taxon>
        <taxon>Chelicerata</taxon>
        <taxon>Arachnida</taxon>
        <taxon>Acari</taxon>
        <taxon>Acariformes</taxon>
        <taxon>Trombidiformes</taxon>
        <taxon>Prostigmata</taxon>
        <taxon>Anystina</taxon>
        <taxon>Parasitengona</taxon>
        <taxon>Trombidioidea</taxon>
        <taxon>Trombidiidae</taxon>
        <taxon>Dinothrombium</taxon>
    </lineage>
</organism>
<dbReference type="Gene3D" id="3.30.1330.30">
    <property type="match status" value="1"/>
</dbReference>
<dbReference type="PROSITE" id="PS00058">
    <property type="entry name" value="DNA_MISMATCH_REPAIR_1"/>
    <property type="match status" value="1"/>
</dbReference>
<feature type="region of interest" description="Disordered" evidence="8">
    <location>
        <begin position="352"/>
        <end position="386"/>
    </location>
</feature>
<dbReference type="InterPro" id="IPR013507">
    <property type="entry name" value="DNA_mismatch_S5_2-like"/>
</dbReference>
<dbReference type="GO" id="GO:0003723">
    <property type="term" value="F:RNA binding"/>
    <property type="evidence" value="ECO:0007669"/>
    <property type="project" value="InterPro"/>
</dbReference>
<dbReference type="Gene3D" id="3.30.230.10">
    <property type="match status" value="1"/>
</dbReference>
<dbReference type="InterPro" id="IPR029064">
    <property type="entry name" value="Ribosomal_eL30-like_sf"/>
</dbReference>
<dbReference type="FunFam" id="3.30.230.10:FF:000014">
    <property type="entry name" value="DNA mismatch repair protein Mlh1"/>
    <property type="match status" value="1"/>
</dbReference>
<dbReference type="InterPro" id="IPR053888">
    <property type="entry name" value="MRM3-like_sub_bind"/>
</dbReference>
<dbReference type="InterPro" id="IPR014762">
    <property type="entry name" value="DNA_mismatch_repair_CS"/>
</dbReference>
<dbReference type="InterPro" id="IPR002099">
    <property type="entry name" value="MutL/Mlh/PMS"/>
</dbReference>
<evidence type="ECO:0000256" key="7">
    <source>
        <dbReference type="ARBA" id="ARBA00023242"/>
    </source>
</evidence>
<dbReference type="SUPFAM" id="SSF55315">
    <property type="entry name" value="L30e-like"/>
    <property type="match status" value="1"/>
</dbReference>
<dbReference type="Pfam" id="PF00588">
    <property type="entry name" value="SpoU_methylase"/>
    <property type="match status" value="2"/>
</dbReference>
<dbReference type="InterPro" id="IPR029028">
    <property type="entry name" value="Alpha/beta_knot_MTases"/>
</dbReference>
<protein>
    <submittedName>
        <fullName evidence="11">DNA mismatch repair protein Mlh1-like protein</fullName>
    </submittedName>
</protein>
<name>A0A443RQK1_9ACAR</name>
<proteinExistence type="inferred from homology"/>
<dbReference type="GO" id="GO:0005524">
    <property type="term" value="F:ATP binding"/>
    <property type="evidence" value="ECO:0007669"/>
    <property type="project" value="InterPro"/>
</dbReference>
<dbReference type="GO" id="GO:0032259">
    <property type="term" value="P:methylation"/>
    <property type="evidence" value="ECO:0007669"/>
    <property type="project" value="UniProtKB-KW"/>
</dbReference>
<keyword evidence="3" id="KW-0489">Methyltransferase</keyword>
<evidence type="ECO:0000256" key="3">
    <source>
        <dbReference type="ARBA" id="ARBA00022603"/>
    </source>
</evidence>